<proteinExistence type="predicted"/>
<name>A0A9Q3JFY7_9BASI</name>
<dbReference type="EMBL" id="AVOT02070184">
    <property type="protein sequence ID" value="MBW0560890.1"/>
    <property type="molecule type" value="Genomic_DNA"/>
</dbReference>
<dbReference type="Proteomes" id="UP000765509">
    <property type="component" value="Unassembled WGS sequence"/>
</dbReference>
<dbReference type="AlphaFoldDB" id="A0A9Q3JFY7"/>
<feature type="signal peptide" evidence="1">
    <location>
        <begin position="1"/>
        <end position="19"/>
    </location>
</feature>
<protein>
    <recommendedName>
        <fullName evidence="4">Secreted protein</fullName>
    </recommendedName>
</protein>
<gene>
    <name evidence="2" type="ORF">O181_100605</name>
</gene>
<organism evidence="2 3">
    <name type="scientific">Austropuccinia psidii MF-1</name>
    <dbReference type="NCBI Taxonomy" id="1389203"/>
    <lineage>
        <taxon>Eukaryota</taxon>
        <taxon>Fungi</taxon>
        <taxon>Dikarya</taxon>
        <taxon>Basidiomycota</taxon>
        <taxon>Pucciniomycotina</taxon>
        <taxon>Pucciniomycetes</taxon>
        <taxon>Pucciniales</taxon>
        <taxon>Sphaerophragmiaceae</taxon>
        <taxon>Austropuccinia</taxon>
    </lineage>
</organism>
<evidence type="ECO:0008006" key="4">
    <source>
        <dbReference type="Google" id="ProtNLM"/>
    </source>
</evidence>
<feature type="chain" id="PRO_5040276482" description="Secreted protein" evidence="1">
    <location>
        <begin position="20"/>
        <end position="92"/>
    </location>
</feature>
<accession>A0A9Q3JFY7</accession>
<comment type="caution">
    <text evidence="2">The sequence shown here is derived from an EMBL/GenBank/DDBJ whole genome shotgun (WGS) entry which is preliminary data.</text>
</comment>
<evidence type="ECO:0000256" key="1">
    <source>
        <dbReference type="SAM" id="SignalP"/>
    </source>
</evidence>
<evidence type="ECO:0000313" key="3">
    <source>
        <dbReference type="Proteomes" id="UP000765509"/>
    </source>
</evidence>
<keyword evidence="1" id="KW-0732">Signal</keyword>
<sequence length="92" mass="10427">MLLTLLTILTLVECPPDIAYHPYTCRVHSQHAPNTTYPYACIVPSQHCLPSLRLRGALLTCSRHHLSLRFRITSIVYGGLLAYMMKAITKIF</sequence>
<evidence type="ECO:0000313" key="2">
    <source>
        <dbReference type="EMBL" id="MBW0560890.1"/>
    </source>
</evidence>
<keyword evidence="3" id="KW-1185">Reference proteome</keyword>
<reference evidence="2" key="1">
    <citation type="submission" date="2021-03" db="EMBL/GenBank/DDBJ databases">
        <title>Draft genome sequence of rust myrtle Austropuccinia psidii MF-1, a brazilian biotype.</title>
        <authorList>
            <person name="Quecine M.C."/>
            <person name="Pachon D.M.R."/>
            <person name="Bonatelli M.L."/>
            <person name="Correr F.H."/>
            <person name="Franceschini L.M."/>
            <person name="Leite T.F."/>
            <person name="Margarido G.R.A."/>
            <person name="Almeida C.A."/>
            <person name="Ferrarezi J.A."/>
            <person name="Labate C.A."/>
        </authorList>
    </citation>
    <scope>NUCLEOTIDE SEQUENCE</scope>
    <source>
        <strain evidence="2">MF-1</strain>
    </source>
</reference>